<dbReference type="InterPro" id="IPR050120">
    <property type="entry name" value="Adenine_PRTase"/>
</dbReference>
<evidence type="ECO:0000313" key="10">
    <source>
        <dbReference type="EMBL" id="QBD80190.1"/>
    </source>
</evidence>
<dbReference type="EMBL" id="CP035758">
    <property type="protein sequence ID" value="QBD80190.1"/>
    <property type="molecule type" value="Genomic_DNA"/>
</dbReference>
<dbReference type="GO" id="GO:0005737">
    <property type="term" value="C:cytoplasm"/>
    <property type="evidence" value="ECO:0007669"/>
    <property type="project" value="UniProtKB-SubCell"/>
</dbReference>
<evidence type="ECO:0000256" key="8">
    <source>
        <dbReference type="ARBA" id="ARBA00025704"/>
    </source>
</evidence>
<comment type="pathway">
    <text evidence="8">Purine metabolism.</text>
</comment>
<keyword evidence="11" id="KW-1185">Reference proteome</keyword>
<organism evidence="10 11">
    <name type="scientific">Ktedonosporobacter rubrisoli</name>
    <dbReference type="NCBI Taxonomy" id="2509675"/>
    <lineage>
        <taxon>Bacteria</taxon>
        <taxon>Bacillati</taxon>
        <taxon>Chloroflexota</taxon>
        <taxon>Ktedonobacteria</taxon>
        <taxon>Ktedonobacterales</taxon>
        <taxon>Ktedonosporobacteraceae</taxon>
        <taxon>Ktedonosporobacter</taxon>
    </lineage>
</organism>
<dbReference type="RefSeq" id="WP_129891256.1">
    <property type="nucleotide sequence ID" value="NZ_CP035758.1"/>
</dbReference>
<evidence type="ECO:0000256" key="6">
    <source>
        <dbReference type="ARBA" id="ARBA00022679"/>
    </source>
</evidence>
<dbReference type="PANTHER" id="PTHR11776">
    <property type="entry name" value="ADENINE PHOSPHORIBOSYLTRANSFERASE"/>
    <property type="match status" value="1"/>
</dbReference>
<keyword evidence="6 10" id="KW-0808">Transferase</keyword>
<comment type="subunit">
    <text evidence="3">Homodimer.</text>
</comment>
<name>A0A4P6JXS6_KTERU</name>
<dbReference type="GO" id="GO:0003999">
    <property type="term" value="F:adenine phosphoribosyltransferase activity"/>
    <property type="evidence" value="ECO:0007669"/>
    <property type="project" value="TreeGrafter"/>
</dbReference>
<comment type="subcellular location">
    <subcellularLocation>
        <location evidence="1">Cytoplasm</location>
    </subcellularLocation>
</comment>
<dbReference type="CDD" id="cd06223">
    <property type="entry name" value="PRTases_typeI"/>
    <property type="match status" value="1"/>
</dbReference>
<dbReference type="OrthoDB" id="9803963at2"/>
<sequence length="178" mass="19975">MLTKEEKQIILERRYTTSFYAPWADAALFQRMVENLAEAFRAAHIEKVLGLEARGFILGAPVAYLLHAGFVVARKAGNLYKGVYTSENVLQESCIDYSGQKKGLEIETHAYGIQPGERILIVDDWFERGEQGLAAVRLVERAGGIVAGIGILFDEMTAEKRKSFQRYHFHALIQVPDA</sequence>
<dbReference type="Proteomes" id="UP000290365">
    <property type="component" value="Chromosome"/>
</dbReference>
<feature type="domain" description="Phosphoribosyltransferase" evidence="9">
    <location>
        <begin position="34"/>
        <end position="166"/>
    </location>
</feature>
<protein>
    <submittedName>
        <fullName evidence="10">Adenine phosphoribosyltransferase</fullName>
    </submittedName>
</protein>
<evidence type="ECO:0000256" key="4">
    <source>
        <dbReference type="ARBA" id="ARBA00022490"/>
    </source>
</evidence>
<dbReference type="Pfam" id="PF00156">
    <property type="entry name" value="Pribosyltran"/>
    <property type="match status" value="1"/>
</dbReference>
<evidence type="ECO:0000256" key="5">
    <source>
        <dbReference type="ARBA" id="ARBA00022676"/>
    </source>
</evidence>
<evidence type="ECO:0000256" key="2">
    <source>
        <dbReference type="ARBA" id="ARBA00008391"/>
    </source>
</evidence>
<gene>
    <name evidence="10" type="ORF">EPA93_31115</name>
</gene>
<dbReference type="KEGG" id="kbs:EPA93_31115"/>
<dbReference type="AlphaFoldDB" id="A0A4P6JXS6"/>
<dbReference type="InterPro" id="IPR000836">
    <property type="entry name" value="PRTase_dom"/>
</dbReference>
<keyword evidence="5 10" id="KW-0328">Glycosyltransferase</keyword>
<keyword evidence="7" id="KW-0660">Purine salvage</keyword>
<dbReference type="GO" id="GO:0006166">
    <property type="term" value="P:purine ribonucleoside salvage"/>
    <property type="evidence" value="ECO:0007669"/>
    <property type="project" value="UniProtKB-KW"/>
</dbReference>
<evidence type="ECO:0000256" key="3">
    <source>
        <dbReference type="ARBA" id="ARBA00011738"/>
    </source>
</evidence>
<evidence type="ECO:0000256" key="1">
    <source>
        <dbReference type="ARBA" id="ARBA00004496"/>
    </source>
</evidence>
<comment type="similarity">
    <text evidence="2">Belongs to the purine/pyrimidine phosphoribosyltransferase family.</text>
</comment>
<keyword evidence="4" id="KW-0963">Cytoplasm</keyword>
<dbReference type="Gene3D" id="3.40.50.2020">
    <property type="match status" value="1"/>
</dbReference>
<proteinExistence type="inferred from homology"/>
<evidence type="ECO:0000256" key="7">
    <source>
        <dbReference type="ARBA" id="ARBA00022726"/>
    </source>
</evidence>
<evidence type="ECO:0000259" key="9">
    <source>
        <dbReference type="Pfam" id="PF00156"/>
    </source>
</evidence>
<dbReference type="SUPFAM" id="SSF53271">
    <property type="entry name" value="PRTase-like"/>
    <property type="match status" value="1"/>
</dbReference>
<dbReference type="InterPro" id="IPR029057">
    <property type="entry name" value="PRTase-like"/>
</dbReference>
<evidence type="ECO:0000313" key="11">
    <source>
        <dbReference type="Proteomes" id="UP000290365"/>
    </source>
</evidence>
<reference evidence="10 11" key="1">
    <citation type="submission" date="2019-01" db="EMBL/GenBank/DDBJ databases">
        <title>Ktedonosporobacter rubrisoli SCAWS-G2.</title>
        <authorList>
            <person name="Huang Y."/>
            <person name="Yan B."/>
        </authorList>
    </citation>
    <scope>NUCLEOTIDE SEQUENCE [LARGE SCALE GENOMIC DNA]</scope>
    <source>
        <strain evidence="10 11">SCAWS-G2</strain>
    </source>
</reference>
<dbReference type="PANTHER" id="PTHR11776:SF7">
    <property type="entry name" value="PHOSPHORIBOSYLTRANSFERASE DOMAIN-CONTAINING PROTEIN"/>
    <property type="match status" value="1"/>
</dbReference>
<accession>A0A4P6JXS6</accession>